<keyword evidence="4" id="KW-0233">DNA recombination</keyword>
<dbReference type="AlphaFoldDB" id="A0A1G7PY46"/>
<evidence type="ECO:0000256" key="4">
    <source>
        <dbReference type="ARBA" id="ARBA00023172"/>
    </source>
</evidence>
<dbReference type="SUPFAM" id="SSF56349">
    <property type="entry name" value="DNA breaking-rejoining enzymes"/>
    <property type="match status" value="1"/>
</dbReference>
<dbReference type="Gene3D" id="1.10.443.10">
    <property type="entry name" value="Intergrase catalytic core"/>
    <property type="match status" value="1"/>
</dbReference>
<evidence type="ECO:0000256" key="1">
    <source>
        <dbReference type="ARBA" id="ARBA00008857"/>
    </source>
</evidence>
<dbReference type="PROSITE" id="PS51898">
    <property type="entry name" value="TYR_RECOMBINASE"/>
    <property type="match status" value="1"/>
</dbReference>
<evidence type="ECO:0000313" key="7">
    <source>
        <dbReference type="EMBL" id="SDF91222.1"/>
    </source>
</evidence>
<evidence type="ECO:0000259" key="6">
    <source>
        <dbReference type="PROSITE" id="PS51898"/>
    </source>
</evidence>
<dbReference type="InterPro" id="IPR013762">
    <property type="entry name" value="Integrase-like_cat_sf"/>
</dbReference>
<dbReference type="InterPro" id="IPR050090">
    <property type="entry name" value="Tyrosine_recombinase_XerCD"/>
</dbReference>
<dbReference type="GO" id="GO:0015074">
    <property type="term" value="P:DNA integration"/>
    <property type="evidence" value="ECO:0007669"/>
    <property type="project" value="UniProtKB-KW"/>
</dbReference>
<dbReference type="Proteomes" id="UP000199245">
    <property type="component" value="Unassembled WGS sequence"/>
</dbReference>
<dbReference type="GO" id="GO:0003677">
    <property type="term" value="F:DNA binding"/>
    <property type="evidence" value="ECO:0007669"/>
    <property type="project" value="UniProtKB-KW"/>
</dbReference>
<proteinExistence type="inferred from homology"/>
<gene>
    <name evidence="7" type="ORF">SAMN05216337_10874</name>
</gene>
<keyword evidence="3" id="KW-0238">DNA-binding</keyword>
<accession>A0A1G7PY46</accession>
<keyword evidence="2" id="KW-0229">DNA integration</keyword>
<dbReference type="GO" id="GO:0006310">
    <property type="term" value="P:DNA recombination"/>
    <property type="evidence" value="ECO:0007669"/>
    <property type="project" value="UniProtKB-KW"/>
</dbReference>
<dbReference type="EMBL" id="FMZW01000087">
    <property type="protein sequence ID" value="SDF91222.1"/>
    <property type="molecule type" value="Genomic_DNA"/>
</dbReference>
<dbReference type="PANTHER" id="PTHR30349">
    <property type="entry name" value="PHAGE INTEGRASE-RELATED"/>
    <property type="match status" value="1"/>
</dbReference>
<reference evidence="7 8" key="1">
    <citation type="submission" date="2016-10" db="EMBL/GenBank/DDBJ databases">
        <authorList>
            <person name="de Groot N.N."/>
        </authorList>
    </citation>
    <scope>NUCLEOTIDE SEQUENCE [LARGE SCALE GENOMIC DNA]</scope>
    <source>
        <strain evidence="7 8">R5</strain>
    </source>
</reference>
<evidence type="ECO:0000256" key="3">
    <source>
        <dbReference type="ARBA" id="ARBA00023125"/>
    </source>
</evidence>
<dbReference type="InterPro" id="IPR011010">
    <property type="entry name" value="DNA_brk_join_enz"/>
</dbReference>
<protein>
    <submittedName>
        <fullName evidence="7">Phage integrase family protein</fullName>
    </submittedName>
</protein>
<dbReference type="PANTHER" id="PTHR30349:SF41">
    <property type="entry name" value="INTEGRASE_RECOMBINASE PROTEIN MJ0367-RELATED"/>
    <property type="match status" value="1"/>
</dbReference>
<name>A0A1G7PY46_9BRAD</name>
<organism evidence="7 8">
    <name type="scientific">Bradyrhizobium brasilense</name>
    <dbReference type="NCBI Taxonomy" id="1419277"/>
    <lineage>
        <taxon>Bacteria</taxon>
        <taxon>Pseudomonadati</taxon>
        <taxon>Pseudomonadota</taxon>
        <taxon>Alphaproteobacteria</taxon>
        <taxon>Hyphomicrobiales</taxon>
        <taxon>Nitrobacteraceae</taxon>
        <taxon>Bradyrhizobium</taxon>
    </lineage>
</organism>
<dbReference type="Pfam" id="PF00589">
    <property type="entry name" value="Phage_integrase"/>
    <property type="match status" value="1"/>
</dbReference>
<evidence type="ECO:0000256" key="2">
    <source>
        <dbReference type="ARBA" id="ARBA00022908"/>
    </source>
</evidence>
<dbReference type="InterPro" id="IPR002104">
    <property type="entry name" value="Integrase_catalytic"/>
</dbReference>
<sequence length="387" mass="43194">MPRKLPLHVERNHVKGHTYLSFRRGKGPRSRLPNDPTSEEFMVAYQAALLGQFVPVRDRFVPAAPGTIAALIASYMKSAEYVGLRDTSKTGYIGRLETLRIEHGHRTVAGLSRERIITGILQPYANRPGAALDTLKKLRILIRHAINIGWLKHDPSLGIKRPKIKKIRSWTDDEIEQFKKCWPLGTKQRTAFHLFLNLGQRRSDVVRMAQTHITPERKIRIKQQKTGRELLIPLHRDTVEALNAYDMQRVVIITTAYGKSFTVDGFSGWMRDAISKAGLPLDCKPHGLRKAAGRLLAEAGATAKMIMSVLGHTTLAEAERYTEEADQAALAEDAVIKLEGRNANRISQTASAGLGKTPKTKGKSSRKVSGWRSLGESNPCFSLERAK</sequence>
<evidence type="ECO:0000313" key="8">
    <source>
        <dbReference type="Proteomes" id="UP000199245"/>
    </source>
</evidence>
<feature type="region of interest" description="Disordered" evidence="5">
    <location>
        <begin position="347"/>
        <end position="387"/>
    </location>
</feature>
<evidence type="ECO:0000256" key="5">
    <source>
        <dbReference type="SAM" id="MobiDB-lite"/>
    </source>
</evidence>
<feature type="domain" description="Tyr recombinase" evidence="6">
    <location>
        <begin position="165"/>
        <end position="335"/>
    </location>
</feature>
<comment type="similarity">
    <text evidence="1">Belongs to the 'phage' integrase family.</text>
</comment>